<comment type="caution">
    <text evidence="1">The sequence shown here is derived from an EMBL/GenBank/DDBJ whole genome shotgun (WGS) entry which is preliminary data.</text>
</comment>
<keyword evidence="2" id="KW-1185">Reference proteome</keyword>
<dbReference type="Proteomes" id="UP000702209">
    <property type="component" value="Unassembled WGS sequence"/>
</dbReference>
<reference evidence="1 2" key="1">
    <citation type="submission" date="2020-10" db="EMBL/GenBank/DDBJ databases">
        <title>Identification of Nocardia species via Next-generation sequencing and recognition of intraspecies genetic diversity.</title>
        <authorList>
            <person name="Li P."/>
            <person name="Li P."/>
            <person name="Lu B."/>
        </authorList>
    </citation>
    <scope>NUCLEOTIDE SEQUENCE [LARGE SCALE GENOMIC DNA]</scope>
    <source>
        <strain evidence="1 2">BJ06-0157</strain>
    </source>
</reference>
<accession>A0ABS0CLY8</accession>
<protein>
    <recommendedName>
        <fullName evidence="3">Excreted virulence factor EspC (Type VII ESX diderm)</fullName>
    </recommendedName>
</protein>
<sequence length="108" mass="11586">MAAGEIENYTEKLRTAGLDTSEADEALLGIVTDAQDAADRASIAAGPDKFGSKFRDGPEGFDNVMDSINDATKNIATSFRRMSRGQYQAADAFDNGEQAGTENFDRLV</sequence>
<evidence type="ECO:0008006" key="3">
    <source>
        <dbReference type="Google" id="ProtNLM"/>
    </source>
</evidence>
<dbReference type="EMBL" id="JADLQX010000005">
    <property type="protein sequence ID" value="MBF6297653.1"/>
    <property type="molecule type" value="Genomic_DNA"/>
</dbReference>
<dbReference type="RefSeq" id="WP_195128992.1">
    <property type="nucleotide sequence ID" value="NZ_JADLQX010000005.1"/>
</dbReference>
<gene>
    <name evidence="1" type="ORF">IU459_08865</name>
</gene>
<name>A0ABS0CLY8_9NOCA</name>
<proteinExistence type="predicted"/>
<organism evidence="1 2">
    <name type="scientific">Nocardia amamiensis</name>
    <dbReference type="NCBI Taxonomy" id="404578"/>
    <lineage>
        <taxon>Bacteria</taxon>
        <taxon>Bacillati</taxon>
        <taxon>Actinomycetota</taxon>
        <taxon>Actinomycetes</taxon>
        <taxon>Mycobacteriales</taxon>
        <taxon>Nocardiaceae</taxon>
        <taxon>Nocardia</taxon>
    </lineage>
</organism>
<evidence type="ECO:0000313" key="2">
    <source>
        <dbReference type="Proteomes" id="UP000702209"/>
    </source>
</evidence>
<evidence type="ECO:0000313" key="1">
    <source>
        <dbReference type="EMBL" id="MBF6297653.1"/>
    </source>
</evidence>